<keyword evidence="2" id="KW-1133">Transmembrane helix</keyword>
<evidence type="ECO:0000256" key="2">
    <source>
        <dbReference type="SAM" id="Phobius"/>
    </source>
</evidence>
<sequence>MAQTASCPSCGAPVVFQSAASIFAVCEYCQSTLVRHDQALEDIGKMAALVEDRSPLQLGAEGSYKGVHFALIGRIQIKYSQGIWNEWYLMFDDMRTGWLSEAGGEYVVSFIEHVQEALPKFEELQVGQRFVMASRPWTVTNIESAECIAGQGELPFKVGGGYPLPTVDLRSGATTGPGFATLDYSETPPLLFIGEPVVFDTLKMNNLRQGMPIPTHTVQAQVFRCPSCGSPMSARSKDILAVGCASCGAVVDTANENYKILSKALGNRDEKYAPRIPLGSKGMLEGKPVEAIGFLVKQSTIDGISYEWREYLLAGENATYRWLTEYNGHWNTADVLSRPPASSGAMELADVPYDGHKFKHFATTKSAKVIQVAGEFTWRVKRGESTRVSDYVAPPLMLSRESTSNELSWSLGTYVAPDVVREVFKLPGKLPEPIGVFANQPNPWETTHKRVCRLFWMLALLATVIQLFFVYVVGGQMLLRQTLDFSPQMAEDSLTTKEFVVRDKPRKITVHNRTSLDNNWIGLEMTLVNKATGEAWPASREIAYYYGNDDGESWSEGNRDDEVVFLDIPPGTYYVAVDPDMSTEKPVAVRDTMEISSGGIGWSNYVMLMIYLIIFPFFTRLRRAAFEARRWSESDHAPVASGDSDSDSGSDD</sequence>
<dbReference type="Proteomes" id="UP000739411">
    <property type="component" value="Unassembled WGS sequence"/>
</dbReference>
<dbReference type="AlphaFoldDB" id="A0A935MSQ7"/>
<feature type="transmembrane region" description="Helical" evidence="2">
    <location>
        <begin position="602"/>
        <end position="621"/>
    </location>
</feature>
<organism evidence="4 5">
    <name type="scientific">Candidatus Dechloromonas phosphorivorans</name>
    <dbReference type="NCBI Taxonomy" id="2899244"/>
    <lineage>
        <taxon>Bacteria</taxon>
        <taxon>Pseudomonadati</taxon>
        <taxon>Pseudomonadota</taxon>
        <taxon>Betaproteobacteria</taxon>
        <taxon>Rhodocyclales</taxon>
        <taxon>Azonexaceae</taxon>
        <taxon>Dechloromonas</taxon>
    </lineage>
</organism>
<evidence type="ECO:0000313" key="4">
    <source>
        <dbReference type="EMBL" id="MBK7414829.1"/>
    </source>
</evidence>
<keyword evidence="2" id="KW-0812">Transmembrane</keyword>
<evidence type="ECO:0000313" key="5">
    <source>
        <dbReference type="Proteomes" id="UP000739411"/>
    </source>
</evidence>
<dbReference type="EMBL" id="JADJMS010000013">
    <property type="protein sequence ID" value="MBK7414829.1"/>
    <property type="molecule type" value="Genomic_DNA"/>
</dbReference>
<dbReference type="Pfam" id="PF13785">
    <property type="entry name" value="DUF4178"/>
    <property type="match status" value="2"/>
</dbReference>
<accession>A0A935MSQ7</accession>
<feature type="domain" description="DUF4178" evidence="3">
    <location>
        <begin position="278"/>
        <end position="417"/>
    </location>
</feature>
<gene>
    <name evidence="4" type="ORF">IPJ38_06635</name>
</gene>
<protein>
    <submittedName>
        <fullName evidence="4">DUF4178 domain-containing protein</fullName>
    </submittedName>
</protein>
<feature type="transmembrane region" description="Helical" evidence="2">
    <location>
        <begin position="454"/>
        <end position="479"/>
    </location>
</feature>
<feature type="domain" description="DUF4178" evidence="3">
    <location>
        <begin position="57"/>
        <end position="171"/>
    </location>
</feature>
<dbReference type="InterPro" id="IPR025235">
    <property type="entry name" value="DUF4178"/>
</dbReference>
<evidence type="ECO:0000259" key="3">
    <source>
        <dbReference type="Pfam" id="PF13785"/>
    </source>
</evidence>
<comment type="caution">
    <text evidence="4">The sequence shown here is derived from an EMBL/GenBank/DDBJ whole genome shotgun (WGS) entry which is preliminary data.</text>
</comment>
<feature type="region of interest" description="Disordered" evidence="1">
    <location>
        <begin position="631"/>
        <end position="652"/>
    </location>
</feature>
<proteinExistence type="predicted"/>
<name>A0A935MSQ7_9RHOO</name>
<evidence type="ECO:0000256" key="1">
    <source>
        <dbReference type="SAM" id="MobiDB-lite"/>
    </source>
</evidence>
<keyword evidence="2" id="KW-0472">Membrane</keyword>
<reference evidence="4 5" key="1">
    <citation type="submission" date="2020-10" db="EMBL/GenBank/DDBJ databases">
        <title>Connecting structure to function with the recovery of over 1000 high-quality activated sludge metagenome-assembled genomes encoding full-length rRNA genes using long-read sequencing.</title>
        <authorList>
            <person name="Singleton C.M."/>
            <person name="Petriglieri F."/>
            <person name="Kristensen J.M."/>
            <person name="Kirkegaard R.H."/>
            <person name="Michaelsen T.Y."/>
            <person name="Andersen M.H."/>
            <person name="Karst S.M."/>
            <person name="Dueholm M.S."/>
            <person name="Nielsen P.H."/>
            <person name="Albertsen M."/>
        </authorList>
    </citation>
    <scope>NUCLEOTIDE SEQUENCE [LARGE SCALE GENOMIC DNA]</scope>
    <source>
        <strain evidence="4">EsbW_18-Q3-R4-48_BATAC.463</strain>
    </source>
</reference>